<protein>
    <submittedName>
        <fullName evidence="2">Uncharacterized protein</fullName>
    </submittedName>
</protein>
<organism evidence="2 3">
    <name type="scientific">Plasmopara halstedii</name>
    <name type="common">Downy mildew of sunflower</name>
    <dbReference type="NCBI Taxonomy" id="4781"/>
    <lineage>
        <taxon>Eukaryota</taxon>
        <taxon>Sar</taxon>
        <taxon>Stramenopiles</taxon>
        <taxon>Oomycota</taxon>
        <taxon>Peronosporomycetes</taxon>
        <taxon>Peronosporales</taxon>
        <taxon>Peronosporaceae</taxon>
        <taxon>Plasmopara</taxon>
    </lineage>
</organism>
<dbReference type="STRING" id="4781.A0A0P1AZP3"/>
<dbReference type="RefSeq" id="XP_024583683.1">
    <property type="nucleotide sequence ID" value="XM_024718267.1"/>
</dbReference>
<dbReference type="GeneID" id="36399024"/>
<dbReference type="Proteomes" id="UP000054928">
    <property type="component" value="Unassembled WGS sequence"/>
</dbReference>
<feature type="region of interest" description="Disordered" evidence="1">
    <location>
        <begin position="181"/>
        <end position="203"/>
    </location>
</feature>
<proteinExistence type="predicted"/>
<evidence type="ECO:0000256" key="1">
    <source>
        <dbReference type="SAM" id="MobiDB-lite"/>
    </source>
</evidence>
<dbReference type="EMBL" id="CCYD01002457">
    <property type="protein sequence ID" value="CEG47314.1"/>
    <property type="molecule type" value="Genomic_DNA"/>
</dbReference>
<evidence type="ECO:0000313" key="2">
    <source>
        <dbReference type="EMBL" id="CEG47314.1"/>
    </source>
</evidence>
<dbReference type="OMA" id="CRDMLHA"/>
<reference evidence="3" key="1">
    <citation type="submission" date="2014-09" db="EMBL/GenBank/DDBJ databases">
        <authorList>
            <person name="Sharma Rahul"/>
            <person name="Thines Marco"/>
        </authorList>
    </citation>
    <scope>NUCLEOTIDE SEQUENCE [LARGE SCALE GENOMIC DNA]</scope>
</reference>
<accession>A0A0P1AZP3</accession>
<dbReference type="OrthoDB" id="69641at2759"/>
<dbReference type="Gene3D" id="1.20.920.20">
    <property type="match status" value="1"/>
</dbReference>
<evidence type="ECO:0000313" key="3">
    <source>
        <dbReference type="Proteomes" id="UP000054928"/>
    </source>
</evidence>
<name>A0A0P1AZP3_PLAHL</name>
<sequence length="453" mass="51420">MESPRSTISETQHVTLGPQVILKKNSFQGLLLPMLPLEQQKDLNQVVLDALTKQPRLQGFQNFPRASRVYCADCNGPDSNLVEECHDQSLKGVGDRLLYLLQRWQVTNVVLIVAHKDSSLSGRLLGGPDLYKLTTKAAKLVLEQHYSNAVDTEKTRDKTTFPLMTDQRLQQIIPSCVMSSDTVPTWPKHHQATTDGGGRKGGKQGRINHFRHREFMAAARNQEAENVDWMSNDDISSIKSSGNLEWMGVTREEWETLRKIRMPVQELHYLYMCLVILLDTPPAPSDVRTKKRTMKQQEHFEPSDYSWTYCRQVLHQVQTWSHRLRGVQRSTLTPFQVTALHGIFQYPSFTENAFVRIAKGAGLKIYSWVQNLLKECTDDDLGLLRLDVAPEVTIQTLASPTVVKLKINEKELNSTQSLKEKASIELQGLQNESKSPKALRIVDPGRLFGNNHA</sequence>
<keyword evidence="3" id="KW-1185">Reference proteome</keyword>
<dbReference type="AlphaFoldDB" id="A0A0P1AZP3"/>